<proteinExistence type="inferred from homology"/>
<comment type="subunit">
    <text evidence="4 10">Homodimer.</text>
</comment>
<gene>
    <name evidence="11" type="ORF">IE077_002252</name>
</gene>
<dbReference type="InterPro" id="IPR006379">
    <property type="entry name" value="HAD-SF_hydro_IIB"/>
</dbReference>
<evidence type="ECO:0000256" key="10">
    <source>
        <dbReference type="RuleBase" id="RU361118"/>
    </source>
</evidence>
<dbReference type="NCBIfam" id="TIGR01484">
    <property type="entry name" value="HAD-SF-IIB"/>
    <property type="match status" value="1"/>
</dbReference>
<comment type="similarity">
    <text evidence="3 10">Belongs to the eukaryotic PMM family.</text>
</comment>
<dbReference type="EC" id="5.4.2.8" evidence="5 10"/>
<dbReference type="Gene3D" id="3.30.1240.20">
    <property type="match status" value="1"/>
</dbReference>
<comment type="function">
    <text evidence="10">Involved in the synthesis of the GDP-mannose and dolichol-phosphate-mannose required for a number of critical mannosyl transfer reactions.</text>
</comment>
<protein>
    <recommendedName>
        <fullName evidence="5 10">Phosphomannomutase</fullName>
        <ecNumber evidence="5 10">5.4.2.8</ecNumber>
    </recommendedName>
</protein>
<evidence type="ECO:0000256" key="9">
    <source>
        <dbReference type="ARBA" id="ARBA00023235"/>
    </source>
</evidence>
<dbReference type="InterPro" id="IPR036412">
    <property type="entry name" value="HAD-like_sf"/>
</dbReference>
<comment type="pathway">
    <text evidence="2 10">Nucleotide-sugar biosynthesis; GDP-alpha-D-mannose biosynthesis; alpha-D-mannose 1-phosphate from D-fructose 6-phosphate: step 2/2.</text>
</comment>
<keyword evidence="12" id="KW-1185">Reference proteome</keyword>
<comment type="catalytic activity">
    <reaction evidence="10">
        <text>alpha-D-mannose 1-phosphate = D-mannose 6-phosphate</text>
        <dbReference type="Rhea" id="RHEA:11140"/>
        <dbReference type="ChEBI" id="CHEBI:58409"/>
        <dbReference type="ChEBI" id="CHEBI:58735"/>
        <dbReference type="EC" id="5.4.2.8"/>
    </reaction>
</comment>
<dbReference type="Pfam" id="PF03332">
    <property type="entry name" value="PMM"/>
    <property type="match status" value="1"/>
</dbReference>
<evidence type="ECO:0000256" key="5">
    <source>
        <dbReference type="ARBA" id="ARBA00012730"/>
    </source>
</evidence>
<comment type="subcellular location">
    <subcellularLocation>
        <location evidence="1 10">Cytoplasm</location>
    </subcellularLocation>
</comment>
<evidence type="ECO:0000256" key="1">
    <source>
        <dbReference type="ARBA" id="ARBA00004496"/>
    </source>
</evidence>
<dbReference type="PANTHER" id="PTHR10466">
    <property type="entry name" value="PHOSPHOMANNOMUTASE"/>
    <property type="match status" value="1"/>
</dbReference>
<dbReference type="EMBL" id="JADAQX010000206">
    <property type="protein sequence ID" value="KAF8821256.1"/>
    <property type="molecule type" value="Genomic_DNA"/>
</dbReference>
<dbReference type="Proteomes" id="UP000823046">
    <property type="component" value="Unassembled WGS sequence"/>
</dbReference>
<evidence type="ECO:0000256" key="6">
    <source>
        <dbReference type="ARBA" id="ARBA00022490"/>
    </source>
</evidence>
<dbReference type="PANTHER" id="PTHR10466:SF0">
    <property type="entry name" value="PHOSPHOMANNOMUTASE"/>
    <property type="match status" value="1"/>
</dbReference>
<dbReference type="CDD" id="cd02585">
    <property type="entry name" value="HAD_PMM"/>
    <property type="match status" value="1"/>
</dbReference>
<evidence type="ECO:0000256" key="8">
    <source>
        <dbReference type="ARBA" id="ARBA00022842"/>
    </source>
</evidence>
<reference evidence="11 12" key="1">
    <citation type="journal article" date="2020" name="bioRxiv">
        <title>Metabolic contributions of an alphaproteobacterial endosymbiont in the apicomplexan Cardiosporidium cionae.</title>
        <authorList>
            <person name="Hunter E.S."/>
            <person name="Paight C.J."/>
            <person name="Lane C.E."/>
        </authorList>
    </citation>
    <scope>NUCLEOTIDE SEQUENCE [LARGE SCALE GENOMIC DNA]</scope>
    <source>
        <strain evidence="11">ESH_2018</strain>
    </source>
</reference>
<evidence type="ECO:0000256" key="3">
    <source>
        <dbReference type="ARBA" id="ARBA00009736"/>
    </source>
</evidence>
<evidence type="ECO:0000256" key="4">
    <source>
        <dbReference type="ARBA" id="ARBA00011738"/>
    </source>
</evidence>
<dbReference type="Gene3D" id="3.40.50.1000">
    <property type="entry name" value="HAD superfamily/HAD-like"/>
    <property type="match status" value="1"/>
</dbReference>
<keyword evidence="9 10" id="KW-0413">Isomerase</keyword>
<dbReference type="SUPFAM" id="SSF56784">
    <property type="entry name" value="HAD-like"/>
    <property type="match status" value="1"/>
</dbReference>
<keyword evidence="6 10" id="KW-0963">Cytoplasm</keyword>
<sequence length="222" mass="25618">MGQVLQKLKKIIPLAVVSGSDLPKLQEQLGSLSGELFDYLFAENGVVAYKNSELIHSQSFPCLIGEDRLKRIINFTLKYFSELDIPIKRGTFIECRASMLNLCPIGRSCSYEERLDFVKLDKEENIRQKFVDALNVEFATFPVQFALGGQISVDCFLKGCDKRYCLQFIEKEFDEIYFFGDKVFKGGNDHEIYEDPRTNAYEVRNPEHTCELIHELFLNEEL</sequence>
<evidence type="ECO:0000256" key="7">
    <source>
        <dbReference type="ARBA" id="ARBA00022723"/>
    </source>
</evidence>
<keyword evidence="7" id="KW-0479">Metal-binding</keyword>
<dbReference type="InterPro" id="IPR043169">
    <property type="entry name" value="PMM_cap"/>
</dbReference>
<comment type="caution">
    <text evidence="11">The sequence shown here is derived from an EMBL/GenBank/DDBJ whole genome shotgun (WGS) entry which is preliminary data.</text>
</comment>
<dbReference type="InterPro" id="IPR005002">
    <property type="entry name" value="PMM"/>
</dbReference>
<keyword evidence="8" id="KW-0460">Magnesium</keyword>
<evidence type="ECO:0000313" key="12">
    <source>
        <dbReference type="Proteomes" id="UP000823046"/>
    </source>
</evidence>
<organism evidence="11 12">
    <name type="scientific">Cardiosporidium cionae</name>
    <dbReference type="NCBI Taxonomy" id="476202"/>
    <lineage>
        <taxon>Eukaryota</taxon>
        <taxon>Sar</taxon>
        <taxon>Alveolata</taxon>
        <taxon>Apicomplexa</taxon>
        <taxon>Aconoidasida</taxon>
        <taxon>Nephromycida</taxon>
        <taxon>Cardiosporidium</taxon>
    </lineage>
</organism>
<evidence type="ECO:0000313" key="11">
    <source>
        <dbReference type="EMBL" id="KAF8821256.1"/>
    </source>
</evidence>
<name>A0ABQ7JB72_9APIC</name>
<dbReference type="InterPro" id="IPR023214">
    <property type="entry name" value="HAD_sf"/>
</dbReference>
<accession>A0ABQ7JB72</accession>
<evidence type="ECO:0000256" key="2">
    <source>
        <dbReference type="ARBA" id="ARBA00004699"/>
    </source>
</evidence>